<evidence type="ECO:0000256" key="6">
    <source>
        <dbReference type="ARBA" id="ARBA00022741"/>
    </source>
</evidence>
<keyword evidence="14" id="KW-1185">Reference proteome</keyword>
<dbReference type="SUPFAM" id="SSF52540">
    <property type="entry name" value="P-loop containing nucleoside triphosphate hydrolases"/>
    <property type="match status" value="1"/>
</dbReference>
<feature type="domain" description="Guanylate kinase-like" evidence="12">
    <location>
        <begin position="5"/>
        <end position="183"/>
    </location>
</feature>
<keyword evidence="8 11" id="KW-0067">ATP-binding</keyword>
<evidence type="ECO:0000256" key="4">
    <source>
        <dbReference type="ARBA" id="ARBA00016296"/>
    </source>
</evidence>
<evidence type="ECO:0000259" key="12">
    <source>
        <dbReference type="PROSITE" id="PS50052"/>
    </source>
</evidence>
<evidence type="ECO:0000256" key="2">
    <source>
        <dbReference type="ARBA" id="ARBA00005790"/>
    </source>
</evidence>
<dbReference type="Proteomes" id="UP001300604">
    <property type="component" value="Chromosome"/>
</dbReference>
<organism evidence="13 14">
    <name type="scientific">Caproicibacterium argilliputei</name>
    <dbReference type="NCBI Taxonomy" id="3030016"/>
    <lineage>
        <taxon>Bacteria</taxon>
        <taxon>Bacillati</taxon>
        <taxon>Bacillota</taxon>
        <taxon>Clostridia</taxon>
        <taxon>Eubacteriales</taxon>
        <taxon>Oscillospiraceae</taxon>
        <taxon>Caproicibacterium</taxon>
    </lineage>
</organism>
<comment type="function">
    <text evidence="1 11">Essential for recycling GMP and indirectly, cGMP.</text>
</comment>
<dbReference type="InterPro" id="IPR008145">
    <property type="entry name" value="GK/Ca_channel_bsu"/>
</dbReference>
<dbReference type="GO" id="GO:0005524">
    <property type="term" value="F:ATP binding"/>
    <property type="evidence" value="ECO:0007669"/>
    <property type="project" value="UniProtKB-UniRule"/>
</dbReference>
<proteinExistence type="inferred from homology"/>
<accession>A0AA97H2G1</accession>
<reference evidence="14" key="3">
    <citation type="submission" date="2024-06" db="EMBL/GenBank/DDBJ databases">
        <authorList>
            <person name="Zeng C."/>
        </authorList>
    </citation>
    <scope>NUCLEOTIDE SEQUENCE [LARGE SCALE GENOMIC DNA]</scope>
    <source>
        <strain evidence="14">ZCY20-5</strain>
    </source>
</reference>
<evidence type="ECO:0000256" key="7">
    <source>
        <dbReference type="ARBA" id="ARBA00022777"/>
    </source>
</evidence>
<dbReference type="HAMAP" id="MF_00328">
    <property type="entry name" value="Guanylate_kinase"/>
    <property type="match status" value="1"/>
</dbReference>
<keyword evidence="7 11" id="KW-0418">Kinase</keyword>
<dbReference type="PROSITE" id="PS50052">
    <property type="entry name" value="GUANYLATE_KINASE_2"/>
    <property type="match status" value="1"/>
</dbReference>
<evidence type="ECO:0000256" key="5">
    <source>
        <dbReference type="ARBA" id="ARBA00022679"/>
    </source>
</evidence>
<dbReference type="InterPro" id="IPR008144">
    <property type="entry name" value="Guanylate_kin-like_dom"/>
</dbReference>
<dbReference type="AlphaFoldDB" id="A0AA97H2G1"/>
<evidence type="ECO:0000256" key="3">
    <source>
        <dbReference type="ARBA" id="ARBA00012961"/>
    </source>
</evidence>
<dbReference type="GO" id="GO:0004385">
    <property type="term" value="F:GMP kinase activity"/>
    <property type="evidence" value="ECO:0007669"/>
    <property type="project" value="UniProtKB-UniRule"/>
</dbReference>
<dbReference type="KEGG" id="carl:PXC00_07310"/>
<evidence type="ECO:0000256" key="1">
    <source>
        <dbReference type="ARBA" id="ARBA00003531"/>
    </source>
</evidence>
<reference evidence="14" key="2">
    <citation type="submission" date="2024-06" db="EMBL/GenBank/DDBJ databases">
        <title>Caproicibacterium argilliputei sp. nov, a novel caproic acid producing anaerobic bacterium isolated from pit mud.</title>
        <authorList>
            <person name="Zeng C."/>
        </authorList>
    </citation>
    <scope>NUCLEOTIDE SEQUENCE [LARGE SCALE GENOMIC DNA]</scope>
    <source>
        <strain evidence="14">ZCY20-5</strain>
    </source>
</reference>
<gene>
    <name evidence="11 13" type="primary">gmk</name>
    <name evidence="13" type="ORF">PXC00_07310</name>
</gene>
<dbReference type="NCBIfam" id="TIGR03263">
    <property type="entry name" value="guanyl_kin"/>
    <property type="match status" value="1"/>
</dbReference>
<reference evidence="13 14" key="1">
    <citation type="submission" date="2024-06" db="EMBL/GenBank/DDBJ databases">
        <title>Caproicibacterium argilliputei sp. nov, a novel caproic acid producing anaerobic bacterium isolated from pit mud.</title>
        <authorList>
            <person name="Xia S."/>
        </authorList>
    </citation>
    <scope>NUCLEOTIDE SEQUENCE [LARGE SCALE GENOMIC DNA]</scope>
    <source>
        <strain evidence="13 14">ZCY20-5</strain>
    </source>
</reference>
<dbReference type="CDD" id="cd00071">
    <property type="entry name" value="GMPK"/>
    <property type="match status" value="1"/>
</dbReference>
<dbReference type="FunFam" id="3.30.63.10:FF:000002">
    <property type="entry name" value="Guanylate kinase 1"/>
    <property type="match status" value="1"/>
</dbReference>
<evidence type="ECO:0000256" key="9">
    <source>
        <dbReference type="ARBA" id="ARBA00030128"/>
    </source>
</evidence>
<dbReference type="EC" id="2.7.4.8" evidence="3 11"/>
<evidence type="ECO:0000313" key="14">
    <source>
        <dbReference type="Proteomes" id="UP001300604"/>
    </source>
</evidence>
<evidence type="ECO:0000313" key="13">
    <source>
        <dbReference type="EMBL" id="WOC33646.1"/>
    </source>
</evidence>
<dbReference type="GO" id="GO:0005829">
    <property type="term" value="C:cytosol"/>
    <property type="evidence" value="ECO:0007669"/>
    <property type="project" value="TreeGrafter"/>
</dbReference>
<dbReference type="Gene3D" id="3.40.50.300">
    <property type="entry name" value="P-loop containing nucleotide triphosphate hydrolases"/>
    <property type="match status" value="2"/>
</dbReference>
<dbReference type="PANTHER" id="PTHR23117">
    <property type="entry name" value="GUANYLATE KINASE-RELATED"/>
    <property type="match status" value="1"/>
</dbReference>
<dbReference type="RefSeq" id="WP_275845082.1">
    <property type="nucleotide sequence ID" value="NZ_CP135996.1"/>
</dbReference>
<comment type="catalytic activity">
    <reaction evidence="10 11">
        <text>GMP + ATP = GDP + ADP</text>
        <dbReference type="Rhea" id="RHEA:20780"/>
        <dbReference type="ChEBI" id="CHEBI:30616"/>
        <dbReference type="ChEBI" id="CHEBI:58115"/>
        <dbReference type="ChEBI" id="CHEBI:58189"/>
        <dbReference type="ChEBI" id="CHEBI:456216"/>
        <dbReference type="EC" id="2.7.4.8"/>
    </reaction>
</comment>
<dbReference type="InterPro" id="IPR027417">
    <property type="entry name" value="P-loop_NTPase"/>
</dbReference>
<dbReference type="EMBL" id="CP135996">
    <property type="protein sequence ID" value="WOC33646.1"/>
    <property type="molecule type" value="Genomic_DNA"/>
</dbReference>
<evidence type="ECO:0000256" key="10">
    <source>
        <dbReference type="ARBA" id="ARBA00048594"/>
    </source>
</evidence>
<dbReference type="Pfam" id="PF00625">
    <property type="entry name" value="Guanylate_kin"/>
    <property type="match status" value="1"/>
</dbReference>
<dbReference type="InterPro" id="IPR020590">
    <property type="entry name" value="Guanylate_kinase_CS"/>
</dbReference>
<name>A0AA97H2G1_9FIRM</name>
<dbReference type="SMART" id="SM00072">
    <property type="entry name" value="GuKc"/>
    <property type="match status" value="1"/>
</dbReference>
<dbReference type="Gene3D" id="3.30.63.10">
    <property type="entry name" value="Guanylate Kinase phosphate binding domain"/>
    <property type="match status" value="1"/>
</dbReference>
<dbReference type="PROSITE" id="PS00856">
    <property type="entry name" value="GUANYLATE_KINASE_1"/>
    <property type="match status" value="1"/>
</dbReference>
<evidence type="ECO:0000256" key="8">
    <source>
        <dbReference type="ARBA" id="ARBA00022840"/>
    </source>
</evidence>
<keyword evidence="5 11" id="KW-0808">Transferase</keyword>
<comment type="similarity">
    <text evidence="2 11">Belongs to the guanylate kinase family.</text>
</comment>
<dbReference type="PANTHER" id="PTHR23117:SF13">
    <property type="entry name" value="GUANYLATE KINASE"/>
    <property type="match status" value="1"/>
</dbReference>
<keyword evidence="11" id="KW-0963">Cytoplasm</keyword>
<dbReference type="InterPro" id="IPR017665">
    <property type="entry name" value="Guanylate_kinase"/>
</dbReference>
<evidence type="ECO:0000256" key="11">
    <source>
        <dbReference type="HAMAP-Rule" id="MF_00328"/>
    </source>
</evidence>
<sequence length="203" mass="22343">MTNKGLLVVLSGPSGTGKGTVLKAYFAKHPEARLSVSATTRAPRPGEQDGREYFFVSKEEFQQMQQEHALLESAEYCGNCYGTPLAPIEAWLQKGYDVFLEIEVQGGAQVQKLLPDSVGIFILPPSAAELANRLRGRGTEAEAVVQKRLHAAKEEILQAKQYDYAVVNDTVEQAVEDIAAILYAEKHKTSRNPALIERVLNND</sequence>
<keyword evidence="6 11" id="KW-0547">Nucleotide-binding</keyword>
<comment type="subcellular location">
    <subcellularLocation>
        <location evidence="11">Cytoplasm</location>
    </subcellularLocation>
</comment>
<feature type="binding site" evidence="11">
    <location>
        <begin position="12"/>
        <end position="19"/>
    </location>
    <ligand>
        <name>ATP</name>
        <dbReference type="ChEBI" id="CHEBI:30616"/>
    </ligand>
</feature>
<protein>
    <recommendedName>
        <fullName evidence="4 11">Guanylate kinase</fullName>
        <ecNumber evidence="3 11">2.7.4.8</ecNumber>
    </recommendedName>
    <alternativeName>
        <fullName evidence="9 11">GMP kinase</fullName>
    </alternativeName>
</protein>